<reference evidence="1" key="1">
    <citation type="submission" date="2022-06" db="EMBL/GenBank/DDBJ databases">
        <title>Phylogenomic reconstructions and comparative analyses of Kickxellomycotina fungi.</title>
        <authorList>
            <person name="Reynolds N.K."/>
            <person name="Stajich J.E."/>
            <person name="Barry K."/>
            <person name="Grigoriev I.V."/>
            <person name="Crous P."/>
            <person name="Smith M.E."/>
        </authorList>
    </citation>
    <scope>NUCLEOTIDE SEQUENCE</scope>
    <source>
        <strain evidence="1">RSA 2271</strain>
    </source>
</reference>
<proteinExistence type="predicted"/>
<gene>
    <name evidence="1" type="primary">CAT1_2</name>
    <name evidence="1" type="ORF">EV182_004220</name>
</gene>
<dbReference type="Proteomes" id="UP001145114">
    <property type="component" value="Unassembled WGS sequence"/>
</dbReference>
<keyword evidence="1" id="KW-0560">Oxidoreductase</keyword>
<evidence type="ECO:0000313" key="1">
    <source>
        <dbReference type="EMBL" id="KAJ1673972.1"/>
    </source>
</evidence>
<dbReference type="EC" id="1.11.1.6" evidence="1"/>
<name>A0ACC1HBY8_9FUNG</name>
<accession>A0ACC1HBY8</accession>
<keyword evidence="2" id="KW-1185">Reference proteome</keyword>
<sequence length="494" mass="55427">MHPADAPKVKSLGVLTTSGGAPVDNNQTSQTAGEAGPVLIQDFHLIDKLSHFDRERVPERVVHAKGAGAHGYFEVTHDISHLTCAKFLNKVGKRTPIFARFSTVGGESGSADTARDPRGFALKFYTEEGNWDMVGNNTPVFFVRDPSKFVDFMHALKRNPQTHLRDPDMFWDFLSLVPESVHQVTILFSDRGTPDGYRHMHGYSSHSLALVSEDGSYRYVKWHFRTNQGIKNLTAEEAERLAGINPEYATEDLFNAIERGDYPSWDVYIQVIEPEQALRYRFNPFDVTKVVSQKDFPLIPVGRMVLNRNPENYFAEVEQAAFSPSHMVPGIAPSPDRMLQGRLFSYPDTHRHRLGVNYHQIPINRPINSVANNHQRDGLMVVDGNGGSAPNYEPNSFGGPYQTNNRTSSYAALTVRGQVGRHTYELTDDDFVQAGDLYRLMDQGARARLVSNIVGHLKKAKPFIQKRMVAHFKRADSEYGARIEQGLRAAGSKI</sequence>
<organism evidence="1 2">
    <name type="scientific">Spiromyces aspiralis</name>
    <dbReference type="NCBI Taxonomy" id="68401"/>
    <lineage>
        <taxon>Eukaryota</taxon>
        <taxon>Fungi</taxon>
        <taxon>Fungi incertae sedis</taxon>
        <taxon>Zoopagomycota</taxon>
        <taxon>Kickxellomycotina</taxon>
        <taxon>Kickxellomycetes</taxon>
        <taxon>Kickxellales</taxon>
        <taxon>Kickxellaceae</taxon>
        <taxon>Spiromyces</taxon>
    </lineage>
</organism>
<comment type="caution">
    <text evidence="1">The sequence shown here is derived from an EMBL/GenBank/DDBJ whole genome shotgun (WGS) entry which is preliminary data.</text>
</comment>
<dbReference type="EMBL" id="JAMZIH010006392">
    <property type="protein sequence ID" value="KAJ1673972.1"/>
    <property type="molecule type" value="Genomic_DNA"/>
</dbReference>
<evidence type="ECO:0000313" key="2">
    <source>
        <dbReference type="Proteomes" id="UP001145114"/>
    </source>
</evidence>
<keyword evidence="1" id="KW-0575">Peroxidase</keyword>
<protein>
    <submittedName>
        <fullName evidence="1">Catalase A</fullName>
        <ecNumber evidence="1">1.11.1.6</ecNumber>
    </submittedName>
</protein>